<proteinExistence type="predicted"/>
<name>A0A2V2MN78_9EURY</name>
<keyword evidence="2" id="KW-1185">Reference proteome</keyword>
<dbReference type="RefSeq" id="WP_109970185.1">
    <property type="nucleotide sequence ID" value="NZ_CP176093.1"/>
</dbReference>
<comment type="caution">
    <text evidence="1">The sequence shown here is derived from an EMBL/GenBank/DDBJ whole genome shotgun (WGS) entry which is preliminary data.</text>
</comment>
<sequence>MRRCALVLGSLFVILASLTGAEYLGTTISTDGTILLSGSGEDANGSFASRVITVGVSELSRIITGEESGVGISVTGAGQALFSDYTTGNSVSPLTPVCVFLTRDSVTGDSRADLFTSGILEHGVYTMSRVSGSGLSGETLVNGTGLMILGSEIQGNDTTGSEGFVSGNMTIHDLVRL</sequence>
<dbReference type="GeneID" id="97547203"/>
<evidence type="ECO:0000313" key="1">
    <source>
        <dbReference type="EMBL" id="PWR69704.1"/>
    </source>
</evidence>
<dbReference type="EMBL" id="QGMY01000019">
    <property type="protein sequence ID" value="PWR69704.1"/>
    <property type="molecule type" value="Genomic_DNA"/>
</dbReference>
<dbReference type="AlphaFoldDB" id="A0A2V2MN78"/>
<accession>A0A2V2MN78</accession>
<dbReference type="Proteomes" id="UP000245657">
    <property type="component" value="Unassembled WGS sequence"/>
</dbReference>
<protein>
    <submittedName>
        <fullName evidence="1">Uncharacterized protein</fullName>
    </submittedName>
</protein>
<gene>
    <name evidence="1" type="ORF">DK846_16930</name>
</gene>
<organism evidence="1 2">
    <name type="scientific">Methanospirillum lacunae</name>
    <dbReference type="NCBI Taxonomy" id="668570"/>
    <lineage>
        <taxon>Archaea</taxon>
        <taxon>Methanobacteriati</taxon>
        <taxon>Methanobacteriota</taxon>
        <taxon>Stenosarchaea group</taxon>
        <taxon>Methanomicrobia</taxon>
        <taxon>Methanomicrobiales</taxon>
        <taxon>Methanospirillaceae</taxon>
        <taxon>Methanospirillum</taxon>
    </lineage>
</organism>
<reference evidence="1 2" key="1">
    <citation type="submission" date="2018-05" db="EMBL/GenBank/DDBJ databases">
        <title>Draft genome of Methanospirillum lacunae Ki8-1.</title>
        <authorList>
            <person name="Dueholm M.S."/>
            <person name="Nielsen P.H."/>
            <person name="Bakmann L.F."/>
            <person name="Otzen D.E."/>
        </authorList>
    </citation>
    <scope>NUCLEOTIDE SEQUENCE [LARGE SCALE GENOMIC DNA]</scope>
    <source>
        <strain evidence="1 2">Ki8-1</strain>
    </source>
</reference>
<evidence type="ECO:0000313" key="2">
    <source>
        <dbReference type="Proteomes" id="UP000245657"/>
    </source>
</evidence>